<keyword evidence="4" id="KW-1185">Reference proteome</keyword>
<evidence type="ECO:0000313" key="4">
    <source>
        <dbReference type="Proteomes" id="UP000308181"/>
    </source>
</evidence>
<dbReference type="InterPro" id="IPR050190">
    <property type="entry name" value="UPF0213_domain"/>
</dbReference>
<proteinExistence type="inferred from homology"/>
<dbReference type="InterPro" id="IPR000305">
    <property type="entry name" value="GIY-YIG_endonuc"/>
</dbReference>
<sequence length="148" mass="17575">MFHTYILQSLKSGRYYIGHTQNLEERLERHQSGKVTATKNKGPWKIVYTEEFNTKIEANRRELEIKSKKQDLHRKIDCRKWKLNSSKFNNVSLLGSAPIFIRSSEYINFLHALKEFFCFKAFSMFHTYILQSLKSGRYYIGHTSRTSL</sequence>
<dbReference type="AlphaFoldDB" id="A0A4U1C199"/>
<evidence type="ECO:0000259" key="2">
    <source>
        <dbReference type="PROSITE" id="PS50164"/>
    </source>
</evidence>
<comment type="caution">
    <text evidence="3">The sequence shown here is derived from an EMBL/GenBank/DDBJ whole genome shotgun (WGS) entry which is preliminary data.</text>
</comment>
<feature type="domain" description="GIY-YIG" evidence="2">
    <location>
        <begin position="1"/>
        <end position="75"/>
    </location>
</feature>
<dbReference type="Gene3D" id="3.40.1440.10">
    <property type="entry name" value="GIY-YIG endonuclease"/>
    <property type="match status" value="1"/>
</dbReference>
<dbReference type="Pfam" id="PF01541">
    <property type="entry name" value="GIY-YIG"/>
    <property type="match status" value="1"/>
</dbReference>
<dbReference type="RefSeq" id="WP_136826458.1">
    <property type="nucleotide sequence ID" value="NZ_SWBP01000003.1"/>
</dbReference>
<dbReference type="OrthoDB" id="677560at2"/>
<dbReference type="CDD" id="cd10449">
    <property type="entry name" value="GIY-YIG_SLX1_like"/>
    <property type="match status" value="1"/>
</dbReference>
<dbReference type="InterPro" id="IPR035901">
    <property type="entry name" value="GIY-YIG_endonuc_sf"/>
</dbReference>
<evidence type="ECO:0000256" key="1">
    <source>
        <dbReference type="ARBA" id="ARBA00007435"/>
    </source>
</evidence>
<dbReference type="PANTHER" id="PTHR34477:SF1">
    <property type="entry name" value="UPF0213 PROTEIN YHBQ"/>
    <property type="match status" value="1"/>
</dbReference>
<dbReference type="Proteomes" id="UP000308181">
    <property type="component" value="Unassembled WGS sequence"/>
</dbReference>
<evidence type="ECO:0000313" key="3">
    <source>
        <dbReference type="EMBL" id="TKB97870.1"/>
    </source>
</evidence>
<organism evidence="3 4">
    <name type="scientific">Pedobacter cryophilus</name>
    <dbReference type="NCBI Taxonomy" id="2571271"/>
    <lineage>
        <taxon>Bacteria</taxon>
        <taxon>Pseudomonadati</taxon>
        <taxon>Bacteroidota</taxon>
        <taxon>Sphingobacteriia</taxon>
        <taxon>Sphingobacteriales</taxon>
        <taxon>Sphingobacteriaceae</taxon>
        <taxon>Pedobacter</taxon>
    </lineage>
</organism>
<dbReference type="SUPFAM" id="SSF82771">
    <property type="entry name" value="GIY-YIG endonuclease"/>
    <property type="match status" value="1"/>
</dbReference>
<reference evidence="3 4" key="1">
    <citation type="submission" date="2019-04" db="EMBL/GenBank/DDBJ databases">
        <title>Pedobacter sp. AR-3-17 sp. nov., isolated from Arctic soil.</title>
        <authorList>
            <person name="Dahal R.H."/>
            <person name="Kim D.-U."/>
        </authorList>
    </citation>
    <scope>NUCLEOTIDE SEQUENCE [LARGE SCALE GENOMIC DNA]</scope>
    <source>
        <strain evidence="3 4">AR-3-17</strain>
    </source>
</reference>
<dbReference type="EMBL" id="SWBP01000003">
    <property type="protein sequence ID" value="TKB97870.1"/>
    <property type="molecule type" value="Genomic_DNA"/>
</dbReference>
<dbReference type="PROSITE" id="PS50164">
    <property type="entry name" value="GIY_YIG"/>
    <property type="match status" value="1"/>
</dbReference>
<name>A0A4U1C199_9SPHI</name>
<accession>A0A4U1C199</accession>
<dbReference type="PANTHER" id="PTHR34477">
    <property type="entry name" value="UPF0213 PROTEIN YHBQ"/>
    <property type="match status" value="1"/>
</dbReference>
<comment type="similarity">
    <text evidence="1">Belongs to the UPF0213 family.</text>
</comment>
<gene>
    <name evidence="3" type="ORF">FA046_11010</name>
</gene>
<protein>
    <submittedName>
        <fullName evidence="3">GIY-YIG nuclease family protein</fullName>
    </submittedName>
</protein>